<reference evidence="2" key="1">
    <citation type="journal article" date="2019" name="Int. J. Syst. Evol. Microbiol.">
        <title>The Global Catalogue of Microorganisms (GCM) 10K type strain sequencing project: providing services to taxonomists for standard genome sequencing and annotation.</title>
        <authorList>
            <consortium name="The Broad Institute Genomics Platform"/>
            <consortium name="The Broad Institute Genome Sequencing Center for Infectious Disease"/>
            <person name="Wu L."/>
            <person name="Ma J."/>
        </authorList>
    </citation>
    <scope>NUCLEOTIDE SEQUENCE [LARGE SCALE GENOMIC DNA]</scope>
    <source>
        <strain evidence="2">WYCCWR 12678</strain>
    </source>
</reference>
<name>A0ABV9Q730_9BACL</name>
<evidence type="ECO:0000313" key="2">
    <source>
        <dbReference type="Proteomes" id="UP001596002"/>
    </source>
</evidence>
<protein>
    <recommendedName>
        <fullName evidence="3">Transposase</fullName>
    </recommendedName>
</protein>
<dbReference type="RefSeq" id="WP_380029828.1">
    <property type="nucleotide sequence ID" value="NZ_JBHSHC010000158.1"/>
</dbReference>
<organism evidence="1 2">
    <name type="scientific">Effusibacillus consociatus</name>
    <dbReference type="NCBI Taxonomy" id="1117041"/>
    <lineage>
        <taxon>Bacteria</taxon>
        <taxon>Bacillati</taxon>
        <taxon>Bacillota</taxon>
        <taxon>Bacilli</taxon>
        <taxon>Bacillales</taxon>
        <taxon>Alicyclobacillaceae</taxon>
        <taxon>Effusibacillus</taxon>
    </lineage>
</organism>
<dbReference type="EMBL" id="JBHSHC010000158">
    <property type="protein sequence ID" value="MFC4770311.1"/>
    <property type="molecule type" value="Genomic_DNA"/>
</dbReference>
<evidence type="ECO:0000313" key="1">
    <source>
        <dbReference type="EMBL" id="MFC4770311.1"/>
    </source>
</evidence>
<gene>
    <name evidence="1" type="ORF">ACFO8Q_23825</name>
</gene>
<keyword evidence="2" id="KW-1185">Reference proteome</keyword>
<accession>A0ABV9Q730</accession>
<proteinExistence type="predicted"/>
<evidence type="ECO:0008006" key="3">
    <source>
        <dbReference type="Google" id="ProtNLM"/>
    </source>
</evidence>
<dbReference type="Proteomes" id="UP001596002">
    <property type="component" value="Unassembled WGS sequence"/>
</dbReference>
<sequence>MPELKKSKYLWLGNADKLSEPHRENLMRL</sequence>
<comment type="caution">
    <text evidence="1">The sequence shown here is derived from an EMBL/GenBank/DDBJ whole genome shotgun (WGS) entry which is preliminary data.</text>
</comment>